<reference evidence="1" key="1">
    <citation type="submission" date="2023-06" db="EMBL/GenBank/DDBJ databases">
        <authorList>
            <person name="Jiang Y."/>
            <person name="Liu Q."/>
        </authorList>
    </citation>
    <scope>NUCLEOTIDE SEQUENCE</scope>
    <source>
        <strain evidence="1">CGMCC 1.12090</strain>
    </source>
</reference>
<dbReference type="RefSeq" id="WP_301813524.1">
    <property type="nucleotide sequence ID" value="NZ_JAUJZH010000022.1"/>
</dbReference>
<evidence type="ECO:0000313" key="2">
    <source>
        <dbReference type="Proteomes" id="UP001169027"/>
    </source>
</evidence>
<comment type="caution">
    <text evidence="1">The sequence shown here is derived from an EMBL/GenBank/DDBJ whole genome shotgun (WGS) entry which is preliminary data.</text>
</comment>
<accession>A0ABT8SA97</accession>
<gene>
    <name evidence="1" type="ORF">Q2T77_25885</name>
</gene>
<organism evidence="1 2">
    <name type="scientific">Variovorax ginsengisoli</name>
    <dbReference type="NCBI Taxonomy" id="363844"/>
    <lineage>
        <taxon>Bacteria</taxon>
        <taxon>Pseudomonadati</taxon>
        <taxon>Pseudomonadota</taxon>
        <taxon>Betaproteobacteria</taxon>
        <taxon>Burkholderiales</taxon>
        <taxon>Comamonadaceae</taxon>
        <taxon>Variovorax</taxon>
    </lineage>
</organism>
<dbReference type="EMBL" id="JAUKVY010000022">
    <property type="protein sequence ID" value="MDO1535718.1"/>
    <property type="molecule type" value="Genomic_DNA"/>
</dbReference>
<evidence type="ECO:0000313" key="1">
    <source>
        <dbReference type="EMBL" id="MDO1535718.1"/>
    </source>
</evidence>
<evidence type="ECO:0008006" key="3">
    <source>
        <dbReference type="Google" id="ProtNLM"/>
    </source>
</evidence>
<name>A0ABT8SA97_9BURK</name>
<protein>
    <recommendedName>
        <fullName evidence="3">Lipoprotein</fullName>
    </recommendedName>
</protein>
<sequence length="105" mass="11864">MKTLSIMAVVTLCTPLLGCDVQPDVLFVTESNPFQMLQLTDAEQGCPAPRRVCYLTFRDGGTSNGCWVREKSYVRALFPDLGERVIPVTEFRRTMLAEYRNISLD</sequence>
<keyword evidence="2" id="KW-1185">Reference proteome</keyword>
<dbReference type="Proteomes" id="UP001169027">
    <property type="component" value="Unassembled WGS sequence"/>
</dbReference>
<proteinExistence type="predicted"/>